<dbReference type="InterPro" id="IPR043129">
    <property type="entry name" value="ATPase_NBD"/>
</dbReference>
<keyword evidence="3" id="KW-1185">Reference proteome</keyword>
<feature type="domain" description="Actin homologue MreB-like C-terminal" evidence="1">
    <location>
        <begin position="13"/>
        <end position="129"/>
    </location>
</feature>
<evidence type="ECO:0000313" key="2">
    <source>
        <dbReference type="EMBL" id="MEC4723462.1"/>
    </source>
</evidence>
<dbReference type="EMBL" id="JAWIIV010000055">
    <property type="protein sequence ID" value="MEC4723462.1"/>
    <property type="molecule type" value="Genomic_DNA"/>
</dbReference>
<protein>
    <submittedName>
        <fullName evidence="2">ParM/StbA family protein</fullName>
    </submittedName>
</protein>
<dbReference type="InterPro" id="IPR049067">
    <property type="entry name" value="MreB-like_C"/>
</dbReference>
<dbReference type="Gene3D" id="3.30.420.40">
    <property type="match status" value="2"/>
</dbReference>
<comment type="caution">
    <text evidence="2">The sequence shown here is derived from an EMBL/GenBank/DDBJ whole genome shotgun (WGS) entry which is preliminary data.</text>
</comment>
<reference evidence="2 3" key="1">
    <citation type="submission" date="2023-10" db="EMBL/GenBank/DDBJ databases">
        <title>Noviherbaspirillum sp. CPCC 100848 genome assembly.</title>
        <authorList>
            <person name="Li X.Y."/>
            <person name="Fang X.M."/>
        </authorList>
    </citation>
    <scope>NUCLEOTIDE SEQUENCE [LARGE SCALE GENOMIC DNA]</scope>
    <source>
        <strain evidence="2 3">CPCC 100848</strain>
    </source>
</reference>
<proteinExistence type="predicted"/>
<sequence length="172" mass="18942">MRSANGRPKSWAVVDVGHFTTDFLLMKENTYIESKVDSCEGITVAAEHLMKTLTGKGYKVTLQDCEQALRSRTIFHFGEKDIIPEVDEALVHVAARIKAKADALHGSEAASLDGILLAGGGAAMMRDRFRMEWENIKMVESPQMAVAEGYCRYGKGVMMKRAVQTPKVAAHP</sequence>
<name>A0ABU6JJU8_9BURK</name>
<dbReference type="Pfam" id="PF21522">
    <property type="entry name" value="MreB-like_C"/>
    <property type="match status" value="1"/>
</dbReference>
<accession>A0ABU6JJU8</accession>
<dbReference type="Proteomes" id="UP001352263">
    <property type="component" value="Unassembled WGS sequence"/>
</dbReference>
<dbReference type="RefSeq" id="WP_326510075.1">
    <property type="nucleotide sequence ID" value="NZ_JAWIIV010000055.1"/>
</dbReference>
<evidence type="ECO:0000259" key="1">
    <source>
        <dbReference type="Pfam" id="PF21522"/>
    </source>
</evidence>
<dbReference type="SUPFAM" id="SSF53067">
    <property type="entry name" value="Actin-like ATPase domain"/>
    <property type="match status" value="1"/>
</dbReference>
<organism evidence="2 3">
    <name type="scientific">Noviherbaspirillum album</name>
    <dbReference type="NCBI Taxonomy" id="3080276"/>
    <lineage>
        <taxon>Bacteria</taxon>
        <taxon>Pseudomonadati</taxon>
        <taxon>Pseudomonadota</taxon>
        <taxon>Betaproteobacteria</taxon>
        <taxon>Burkholderiales</taxon>
        <taxon>Oxalobacteraceae</taxon>
        <taxon>Noviherbaspirillum</taxon>
    </lineage>
</organism>
<gene>
    <name evidence="2" type="ORF">RY831_30430</name>
</gene>
<evidence type="ECO:0000313" key="3">
    <source>
        <dbReference type="Proteomes" id="UP001352263"/>
    </source>
</evidence>